<dbReference type="InterPro" id="IPR023213">
    <property type="entry name" value="CAT-like_dom_sf"/>
</dbReference>
<dbReference type="InterPro" id="IPR001242">
    <property type="entry name" value="Condensation_dom"/>
</dbReference>
<proteinExistence type="predicted"/>
<evidence type="ECO:0000259" key="1">
    <source>
        <dbReference type="Pfam" id="PF00668"/>
    </source>
</evidence>
<dbReference type="PANTHER" id="PTHR45527:SF1">
    <property type="entry name" value="FATTY ACID SYNTHASE"/>
    <property type="match status" value="1"/>
</dbReference>
<dbReference type="Pfam" id="PF00668">
    <property type="entry name" value="Condensation"/>
    <property type="match status" value="1"/>
</dbReference>
<evidence type="ECO:0000313" key="2">
    <source>
        <dbReference type="EMBL" id="MBC2903681.1"/>
    </source>
</evidence>
<dbReference type="Gene3D" id="3.30.559.10">
    <property type="entry name" value="Chloramphenicol acetyltransferase-like domain"/>
    <property type="match status" value="1"/>
</dbReference>
<dbReference type="Gene3D" id="3.30.559.30">
    <property type="entry name" value="Nonribosomal peptide synthetase, condensation domain"/>
    <property type="match status" value="1"/>
</dbReference>
<dbReference type="PANTHER" id="PTHR45527">
    <property type="entry name" value="NONRIBOSOMAL PEPTIDE SYNTHETASE"/>
    <property type="match status" value="1"/>
</dbReference>
<dbReference type="GO" id="GO:0003824">
    <property type="term" value="F:catalytic activity"/>
    <property type="evidence" value="ECO:0007669"/>
    <property type="project" value="InterPro"/>
</dbReference>
<dbReference type="EMBL" id="JACMSF010000019">
    <property type="protein sequence ID" value="MBC2903681.1"/>
    <property type="molecule type" value="Genomic_DNA"/>
</dbReference>
<feature type="domain" description="Condensation" evidence="1">
    <location>
        <begin position="66"/>
        <end position="356"/>
    </location>
</feature>
<organism evidence="2 3">
    <name type="scientific">Streptomyces cupreus</name>
    <dbReference type="NCBI Taxonomy" id="2759956"/>
    <lineage>
        <taxon>Bacteria</taxon>
        <taxon>Bacillati</taxon>
        <taxon>Actinomycetota</taxon>
        <taxon>Actinomycetes</taxon>
        <taxon>Kitasatosporales</taxon>
        <taxon>Streptomycetaceae</taxon>
        <taxon>Streptomyces</taxon>
    </lineage>
</organism>
<dbReference type="SUPFAM" id="SSF52777">
    <property type="entry name" value="CoA-dependent acyltransferases"/>
    <property type="match status" value="2"/>
</dbReference>
<dbReference type="GO" id="GO:0031177">
    <property type="term" value="F:phosphopantetheine binding"/>
    <property type="evidence" value="ECO:0007669"/>
    <property type="project" value="TreeGrafter"/>
</dbReference>
<evidence type="ECO:0000313" key="3">
    <source>
        <dbReference type="Proteomes" id="UP000584670"/>
    </source>
</evidence>
<dbReference type="GO" id="GO:0043041">
    <property type="term" value="P:amino acid activation for nonribosomal peptide biosynthetic process"/>
    <property type="evidence" value="ECO:0007669"/>
    <property type="project" value="TreeGrafter"/>
</dbReference>
<dbReference type="GO" id="GO:0044550">
    <property type="term" value="P:secondary metabolite biosynthetic process"/>
    <property type="evidence" value="ECO:0007669"/>
    <property type="project" value="TreeGrafter"/>
</dbReference>
<dbReference type="AlphaFoldDB" id="A0A7X1MAC6"/>
<name>A0A7X1MAC6_9ACTN</name>
<reference evidence="2 3" key="1">
    <citation type="submission" date="2020-08" db="EMBL/GenBank/DDBJ databases">
        <title>Streptomyces sp. PSKA01 genome sequencing and assembly.</title>
        <authorList>
            <person name="Mandal S."/>
            <person name="Maiti P.K."/>
            <person name="Das P."/>
        </authorList>
    </citation>
    <scope>NUCLEOTIDE SEQUENCE [LARGE SCALE GENOMIC DNA]</scope>
    <source>
        <strain evidence="2 3">PSKA01</strain>
    </source>
</reference>
<keyword evidence="3" id="KW-1185">Reference proteome</keyword>
<dbReference type="GO" id="GO:0005737">
    <property type="term" value="C:cytoplasm"/>
    <property type="evidence" value="ECO:0007669"/>
    <property type="project" value="TreeGrafter"/>
</dbReference>
<protein>
    <recommendedName>
        <fullName evidence="1">Condensation domain-containing protein</fullName>
    </recommendedName>
</protein>
<sequence>MLMTPILDYEPTPGELVEFHVTAPALRSAATAREHPAPPSYVQENHIRRRLANRARGKEQSPWLGIVFDVPGRLDTAAMARALEKWIRRHPTLLTWFAVGEHTGGLRRHAVPADVLSLEPVALRTHASPTVIRDHLRERCDTGTDPLNWPPFVAGAVVRAETAPSTVWFAVDHAHTDGFSILLVFSELRALYEAELTGEQPDLPATGSYVDFCALDRERAAALDVAAPEVRRWLEFFSGGPPRFPLDLGTEPGGDHRSASIDMHLLDEAASEAFAAVCRSRGAGFSAGLLTALAITGYELGGPSSYRGLVVVHTRDEPRWTYTQGWFINLVPVEFPLAGPRFGDVVGRAQKAFEGARNLAGVSPLRVAELFPGLSVQPDSAAVLPMVSYMDLRHAPGSRDWAAANCNALVGPAGGADVLIWVNRLWDRTYLKGSYPDTAVAQVNVPRFLHRLRHVLNEIARTGDHRIEAPLPVTTA</sequence>
<dbReference type="Proteomes" id="UP000584670">
    <property type="component" value="Unassembled WGS sequence"/>
</dbReference>
<comment type="caution">
    <text evidence="2">The sequence shown here is derived from an EMBL/GenBank/DDBJ whole genome shotgun (WGS) entry which is preliminary data.</text>
</comment>
<accession>A0A7X1MAC6</accession>
<dbReference type="RefSeq" id="WP_186283565.1">
    <property type="nucleotide sequence ID" value="NZ_JACMSF010000019.1"/>
</dbReference>
<dbReference type="GO" id="GO:0008610">
    <property type="term" value="P:lipid biosynthetic process"/>
    <property type="evidence" value="ECO:0007669"/>
    <property type="project" value="UniProtKB-ARBA"/>
</dbReference>
<gene>
    <name evidence="2" type="ORF">H4N64_19065</name>
</gene>